<keyword evidence="3" id="KW-1185">Reference proteome</keyword>
<dbReference type="GO" id="GO:0008289">
    <property type="term" value="F:lipid binding"/>
    <property type="evidence" value="ECO:0007669"/>
    <property type="project" value="InterPro"/>
</dbReference>
<dbReference type="InterPro" id="IPR017943">
    <property type="entry name" value="Bactericidal_perm-incr_a/b_dom"/>
</dbReference>
<protein>
    <recommendedName>
        <fullName evidence="1">Lipid-binding serum glycoprotein C-terminal domain-containing protein</fullName>
    </recommendedName>
</protein>
<dbReference type="Pfam" id="PF02886">
    <property type="entry name" value="LBP_BPI_CETP_C"/>
    <property type="match status" value="1"/>
</dbReference>
<feature type="domain" description="Lipid-binding serum glycoprotein C-terminal" evidence="1">
    <location>
        <begin position="8"/>
        <end position="111"/>
    </location>
</feature>
<comment type="caution">
    <text evidence="2">The sequence shown here is derived from an EMBL/GenBank/DDBJ whole genome shotgun (WGS) entry which is preliminary data.</text>
</comment>
<name>A0AAE1BE90_9GAST</name>
<dbReference type="EMBL" id="JAWDGP010000113">
    <property type="protein sequence ID" value="KAK3803676.1"/>
    <property type="molecule type" value="Genomic_DNA"/>
</dbReference>
<evidence type="ECO:0000313" key="3">
    <source>
        <dbReference type="Proteomes" id="UP001283361"/>
    </source>
</evidence>
<organism evidence="2 3">
    <name type="scientific">Elysia crispata</name>
    <name type="common">lettuce slug</name>
    <dbReference type="NCBI Taxonomy" id="231223"/>
    <lineage>
        <taxon>Eukaryota</taxon>
        <taxon>Metazoa</taxon>
        <taxon>Spiralia</taxon>
        <taxon>Lophotrochozoa</taxon>
        <taxon>Mollusca</taxon>
        <taxon>Gastropoda</taxon>
        <taxon>Heterobranchia</taxon>
        <taxon>Euthyneura</taxon>
        <taxon>Panpulmonata</taxon>
        <taxon>Sacoglossa</taxon>
        <taxon>Placobranchoidea</taxon>
        <taxon>Plakobranchidae</taxon>
        <taxon>Elysia</taxon>
    </lineage>
</organism>
<gene>
    <name evidence="2" type="ORF">RRG08_023389</name>
</gene>
<evidence type="ECO:0000259" key="1">
    <source>
        <dbReference type="Pfam" id="PF02886"/>
    </source>
</evidence>
<proteinExistence type="predicted"/>
<dbReference type="Gene3D" id="3.15.20.10">
    <property type="entry name" value="Bactericidal permeability-increasing protein, domain 2"/>
    <property type="match status" value="1"/>
</dbReference>
<dbReference type="Proteomes" id="UP001283361">
    <property type="component" value="Unassembled WGS sequence"/>
</dbReference>
<dbReference type="AlphaFoldDB" id="A0AAE1BE90"/>
<sequence>MEFDIAVQFLTIEKNLSLTFVPSIRSDILGGKINGQSLKLSDLKFANGRALTIAHEKLETIMSDLLGLVVIPHLNVFAARGVRLPVIDNARLRDALVYIKQGYMIIGTNVVKTW</sequence>
<accession>A0AAE1BE90</accession>
<reference evidence="2" key="1">
    <citation type="journal article" date="2023" name="G3 (Bethesda)">
        <title>A reference genome for the long-term kleptoplast-retaining sea slug Elysia crispata morphotype clarki.</title>
        <authorList>
            <person name="Eastman K.E."/>
            <person name="Pendleton A.L."/>
            <person name="Shaikh M.A."/>
            <person name="Suttiyut T."/>
            <person name="Ogas R."/>
            <person name="Tomko P."/>
            <person name="Gavelis G."/>
            <person name="Widhalm J.R."/>
            <person name="Wisecaver J.H."/>
        </authorList>
    </citation>
    <scope>NUCLEOTIDE SEQUENCE</scope>
    <source>
        <strain evidence="2">ECLA1</strain>
    </source>
</reference>
<dbReference type="InterPro" id="IPR001124">
    <property type="entry name" value="Lipid-bd_serum_glycop_C"/>
</dbReference>
<dbReference type="SUPFAM" id="SSF55394">
    <property type="entry name" value="Bactericidal permeability-increasing protein, BPI"/>
    <property type="match status" value="1"/>
</dbReference>
<evidence type="ECO:0000313" key="2">
    <source>
        <dbReference type="EMBL" id="KAK3803676.1"/>
    </source>
</evidence>